<name>A0A9Q1BJV0_HOLLE</name>
<dbReference type="PROSITE" id="PS50278">
    <property type="entry name" value="PDGF_2"/>
    <property type="match status" value="1"/>
</dbReference>
<dbReference type="Pfam" id="PF00341">
    <property type="entry name" value="PDGF"/>
    <property type="match status" value="1"/>
</dbReference>
<proteinExistence type="predicted"/>
<sequence length="582" mass="65642">MATIVSICRYISTVLVVVTLCTLPTCVPGKTRKLNSKNNPKGMRIIKIFHKRYSRKLENARTLEEFIKVFEKNENVEKSIQDLLLDQTLPDQRGNVQRLQRVQNELNGENITQLARRQMQEQMSAIECREPKPVMLNTYDVMGLTKGYLQYLMPTCIQVNRCGEHSGCCIEGESCKVVPGHVRNVTRQVVIVSVYIESTAKKGRTAAKEMRTLQVEEHTRCQCKQSHTRNCGDVRCPGFKTKDPLTCRCSCPKRCPIPYVPNPDTCRCECGFDSTPEGRRCRKIFRGKGNISENECRCVRATQCNVPACRSRYHFNNTTCDCTRNESIERIVDEIDSYGGIFEADLPVRSRNHIPASELSSDKENVLPEAVVGSMAVSMVRSSMQRSGPDGAKHTKLDPKLGGMSPEATEYRHSSHTSYNDTQSVHTKYNSSGLTKAKITVWEKSSDDLNATNIKDKTRVSLKPNGTEHQTIFTQKSANLGPLPNSLPHLSEKPPEEDDTNLINAHVLGEDDLMVTMDTGESVGYYDLSSSEYISSYSSFDRQDKVEKQEDILDLFSYEVENEDLETYKFAESSGDYKFGGY</sequence>
<evidence type="ECO:0000313" key="3">
    <source>
        <dbReference type="EMBL" id="KAJ8027970.1"/>
    </source>
</evidence>
<dbReference type="GO" id="GO:0008083">
    <property type="term" value="F:growth factor activity"/>
    <property type="evidence" value="ECO:0007669"/>
    <property type="project" value="InterPro"/>
</dbReference>
<feature type="compositionally biased region" description="Polar residues" evidence="1">
    <location>
        <begin position="416"/>
        <end position="426"/>
    </location>
</feature>
<dbReference type="InterPro" id="IPR000072">
    <property type="entry name" value="PDGF/VEGF_dom"/>
</dbReference>
<dbReference type="PANTHER" id="PTHR21719">
    <property type="entry name" value="FI06402P-RELATED"/>
    <property type="match status" value="1"/>
</dbReference>
<evidence type="ECO:0000259" key="2">
    <source>
        <dbReference type="PROSITE" id="PS50278"/>
    </source>
</evidence>
<evidence type="ECO:0000256" key="1">
    <source>
        <dbReference type="SAM" id="MobiDB-lite"/>
    </source>
</evidence>
<feature type="region of interest" description="Disordered" evidence="1">
    <location>
        <begin position="383"/>
        <end position="426"/>
    </location>
</feature>
<feature type="region of interest" description="Disordered" evidence="1">
    <location>
        <begin position="478"/>
        <end position="497"/>
    </location>
</feature>
<reference evidence="3" key="1">
    <citation type="submission" date="2021-10" db="EMBL/GenBank/DDBJ databases">
        <title>Tropical sea cucumber genome reveals ecological adaptation and Cuvierian tubules defense mechanism.</title>
        <authorList>
            <person name="Chen T."/>
        </authorList>
    </citation>
    <scope>NUCLEOTIDE SEQUENCE</scope>
    <source>
        <strain evidence="3">Nanhai2018</strain>
        <tissue evidence="3">Muscle</tissue>
    </source>
</reference>
<organism evidence="3 4">
    <name type="scientific">Holothuria leucospilota</name>
    <name type="common">Black long sea cucumber</name>
    <name type="synonym">Mertensiothuria leucospilota</name>
    <dbReference type="NCBI Taxonomy" id="206669"/>
    <lineage>
        <taxon>Eukaryota</taxon>
        <taxon>Metazoa</taxon>
        <taxon>Echinodermata</taxon>
        <taxon>Eleutherozoa</taxon>
        <taxon>Echinozoa</taxon>
        <taxon>Holothuroidea</taxon>
        <taxon>Aspidochirotacea</taxon>
        <taxon>Aspidochirotida</taxon>
        <taxon>Holothuriidae</taxon>
        <taxon>Holothuria</taxon>
    </lineage>
</organism>
<accession>A0A9Q1BJV0</accession>
<dbReference type="SUPFAM" id="SSF57501">
    <property type="entry name" value="Cystine-knot cytokines"/>
    <property type="match status" value="1"/>
</dbReference>
<protein>
    <submittedName>
        <fullName evidence="3">Vascular endothelial growth factor A</fullName>
    </submittedName>
</protein>
<keyword evidence="4" id="KW-1185">Reference proteome</keyword>
<dbReference type="AlphaFoldDB" id="A0A9Q1BJV0"/>
<dbReference type="InterPro" id="IPR029034">
    <property type="entry name" value="Cystine-knot_cytokine"/>
</dbReference>
<dbReference type="Gene3D" id="2.10.90.10">
    <property type="entry name" value="Cystine-knot cytokines"/>
    <property type="match status" value="1"/>
</dbReference>
<dbReference type="EMBL" id="JAIZAY010000015">
    <property type="protein sequence ID" value="KAJ8027970.1"/>
    <property type="molecule type" value="Genomic_DNA"/>
</dbReference>
<dbReference type="Proteomes" id="UP001152320">
    <property type="component" value="Chromosome 15"/>
</dbReference>
<feature type="domain" description="Platelet-derived growth factor (PDGF) family profile" evidence="2">
    <location>
        <begin position="127"/>
        <end position="228"/>
    </location>
</feature>
<gene>
    <name evidence="3" type="ORF">HOLleu_30077</name>
</gene>
<comment type="caution">
    <text evidence="3">The sequence shown here is derived from an EMBL/GenBank/DDBJ whole genome shotgun (WGS) entry which is preliminary data.</text>
</comment>
<evidence type="ECO:0000313" key="4">
    <source>
        <dbReference type="Proteomes" id="UP001152320"/>
    </source>
</evidence>
<dbReference type="OrthoDB" id="7659262at2759"/>
<dbReference type="GO" id="GO:0016020">
    <property type="term" value="C:membrane"/>
    <property type="evidence" value="ECO:0007669"/>
    <property type="project" value="InterPro"/>
</dbReference>
<dbReference type="PANTHER" id="PTHR21719:SF1">
    <property type="entry name" value="FI06402P-RELATED"/>
    <property type="match status" value="1"/>
</dbReference>